<name>A0A0T5ZB56_9GAMM</name>
<proteinExistence type="predicted"/>
<dbReference type="PANTHER" id="PTHR13932:SF5">
    <property type="entry name" value="RADICAL S-ADENOSYL METHIONINE DOMAIN-CONTAINING PROTEIN 1, MITOCHONDRIAL"/>
    <property type="match status" value="1"/>
</dbReference>
<dbReference type="AlphaFoldDB" id="A0A0T5ZB56"/>
<dbReference type="GO" id="GO:0051539">
    <property type="term" value="F:4 iron, 4 sulfur cluster binding"/>
    <property type="evidence" value="ECO:0007669"/>
    <property type="project" value="TreeGrafter"/>
</dbReference>
<dbReference type="SUPFAM" id="SSF102114">
    <property type="entry name" value="Radical SAM enzymes"/>
    <property type="match status" value="1"/>
</dbReference>
<evidence type="ECO:0000259" key="1">
    <source>
        <dbReference type="Pfam" id="PF04055"/>
    </source>
</evidence>
<comment type="caution">
    <text evidence="2">The sequence shown here is derived from an EMBL/GenBank/DDBJ whole genome shotgun (WGS) entry which is preliminary data.</text>
</comment>
<dbReference type="PATRIC" id="fig|54398.4.peg.1186"/>
<dbReference type="RefSeq" id="WP_411572147.1">
    <property type="nucleotide sequence ID" value="NZ_KQ556891.1"/>
</dbReference>
<dbReference type="EMBL" id="LMXI01000046">
    <property type="protein sequence ID" value="KRT60056.1"/>
    <property type="molecule type" value="Genomic_DNA"/>
</dbReference>
<dbReference type="GO" id="GO:0005737">
    <property type="term" value="C:cytoplasm"/>
    <property type="evidence" value="ECO:0007669"/>
    <property type="project" value="TreeGrafter"/>
</dbReference>
<dbReference type="GO" id="GO:0006779">
    <property type="term" value="P:porphyrin-containing compound biosynthetic process"/>
    <property type="evidence" value="ECO:0007669"/>
    <property type="project" value="TreeGrafter"/>
</dbReference>
<evidence type="ECO:0000313" key="2">
    <source>
        <dbReference type="EMBL" id="KRT60056.1"/>
    </source>
</evidence>
<feature type="domain" description="Radical SAM core" evidence="1">
    <location>
        <begin position="6"/>
        <end position="117"/>
    </location>
</feature>
<dbReference type="InterPro" id="IPR007197">
    <property type="entry name" value="rSAM"/>
</dbReference>
<protein>
    <submittedName>
        <fullName evidence="2">Radical SAM superfamily protein</fullName>
    </submittedName>
</protein>
<dbReference type="GO" id="GO:0003824">
    <property type="term" value="F:catalytic activity"/>
    <property type="evidence" value="ECO:0007669"/>
    <property type="project" value="InterPro"/>
</dbReference>
<feature type="non-terminal residue" evidence="2">
    <location>
        <position position="120"/>
    </location>
</feature>
<reference evidence="2 3" key="1">
    <citation type="submission" date="2015-11" db="EMBL/GenBank/DDBJ databases">
        <title>The genome of Candidatus Endoriftia persephone in Ridgeia piscesae and population structure of the North Eastern Pacific vestimentiferan symbionts.</title>
        <authorList>
            <person name="Perez M."/>
            <person name="Juniper K.S."/>
        </authorList>
    </citation>
    <scope>NUCLEOTIDE SEQUENCE [LARGE SCALE GENOMIC DNA]</scope>
    <source>
        <strain evidence="2">Ind10</strain>
    </source>
</reference>
<accession>A0A0T5ZB56</accession>
<dbReference type="Pfam" id="PF04055">
    <property type="entry name" value="Radical_SAM"/>
    <property type="match status" value="1"/>
</dbReference>
<dbReference type="InterPro" id="IPR034505">
    <property type="entry name" value="Coproporphyrinogen-III_oxidase"/>
</dbReference>
<gene>
    <name evidence="2" type="ORF">Ga0076813_16481</name>
</gene>
<dbReference type="InterPro" id="IPR058240">
    <property type="entry name" value="rSAM_sf"/>
</dbReference>
<organism evidence="2 3">
    <name type="scientific">endosymbiont of Ridgeia piscesae</name>
    <dbReference type="NCBI Taxonomy" id="54398"/>
    <lineage>
        <taxon>Bacteria</taxon>
        <taxon>Pseudomonadati</taxon>
        <taxon>Pseudomonadota</taxon>
        <taxon>Gammaproteobacteria</taxon>
        <taxon>sulfur-oxidizing symbionts</taxon>
    </lineage>
</organism>
<dbReference type="PANTHER" id="PTHR13932">
    <property type="entry name" value="COPROPORPHYRINIGEN III OXIDASE"/>
    <property type="match status" value="1"/>
</dbReference>
<evidence type="ECO:0000313" key="3">
    <source>
        <dbReference type="Proteomes" id="UP000051276"/>
    </source>
</evidence>
<dbReference type="Proteomes" id="UP000051276">
    <property type="component" value="Unassembled WGS sequence"/>
</dbReference>
<sequence>MRPSTQRCNGCNACKIEPPYIDALLADLEQDMKQTSGRPLHSIFIGGGTPSLFSPGSIAALLAGVMARVETEPELEITLEANPGTLEADNFSGYRDAGVNRLSVGVQSFDTARLQALGRI</sequence>